<feature type="compositionally biased region" description="Pro residues" evidence="1">
    <location>
        <begin position="156"/>
        <end position="167"/>
    </location>
</feature>
<evidence type="ECO:0000313" key="2">
    <source>
        <dbReference type="EMBL" id="PNT62077.1"/>
    </source>
</evidence>
<organism evidence="2">
    <name type="scientific">Brachypodium distachyon</name>
    <name type="common">Purple false brome</name>
    <name type="synonym">Trachynia distachya</name>
    <dbReference type="NCBI Taxonomy" id="15368"/>
    <lineage>
        <taxon>Eukaryota</taxon>
        <taxon>Viridiplantae</taxon>
        <taxon>Streptophyta</taxon>
        <taxon>Embryophyta</taxon>
        <taxon>Tracheophyta</taxon>
        <taxon>Spermatophyta</taxon>
        <taxon>Magnoliopsida</taxon>
        <taxon>Liliopsida</taxon>
        <taxon>Poales</taxon>
        <taxon>Poaceae</taxon>
        <taxon>BOP clade</taxon>
        <taxon>Pooideae</taxon>
        <taxon>Stipodae</taxon>
        <taxon>Brachypodieae</taxon>
        <taxon>Brachypodium</taxon>
    </lineage>
</organism>
<gene>
    <name evidence="2" type="ORF">BRADI_5g25151v3</name>
</gene>
<sequence>MGASPPAGENSLPKRENSFFLFQSAPPAPQNTFTMRIFFGREEKPLSSPLQIGSLSSTENNFSPRLRTPATHAGRLLLVDPPTAVADRRPTSAGSPRHHWTLLCRRPIPAACIHDSCHTQRRCAAEKRRHGGTWAWRPRREPQDGQLHPAAAAPLPTAPAPTAPAAPPRARTPTKAAGRRSSGEKKGQAS</sequence>
<proteinExistence type="predicted"/>
<evidence type="ECO:0000313" key="4">
    <source>
        <dbReference type="Proteomes" id="UP000008810"/>
    </source>
</evidence>
<protein>
    <submittedName>
        <fullName evidence="2 3">Uncharacterized protein</fullName>
    </submittedName>
</protein>
<keyword evidence="4" id="KW-1185">Reference proteome</keyword>
<feature type="region of interest" description="Disordered" evidence="1">
    <location>
        <begin position="125"/>
        <end position="190"/>
    </location>
</feature>
<name>A0A2K2CJ75_BRADI</name>
<dbReference type="AlphaFoldDB" id="A0A2K2CJ75"/>
<dbReference type="Gramene" id="PNT62077">
    <property type="protein sequence ID" value="PNT62077"/>
    <property type="gene ID" value="BRADI_5g25151v3"/>
</dbReference>
<dbReference type="EMBL" id="CM000884">
    <property type="protein sequence ID" value="PNT62077.1"/>
    <property type="molecule type" value="Genomic_DNA"/>
</dbReference>
<feature type="compositionally biased region" description="Basic and acidic residues" evidence="1">
    <location>
        <begin position="181"/>
        <end position="190"/>
    </location>
</feature>
<evidence type="ECO:0000313" key="3">
    <source>
        <dbReference type="EnsemblPlants" id="PNT62077"/>
    </source>
</evidence>
<evidence type="ECO:0000256" key="1">
    <source>
        <dbReference type="SAM" id="MobiDB-lite"/>
    </source>
</evidence>
<feature type="compositionally biased region" description="Low complexity" evidence="1">
    <location>
        <begin position="168"/>
        <end position="180"/>
    </location>
</feature>
<dbReference type="InParanoid" id="A0A2K2CJ75"/>
<dbReference type="EnsemblPlants" id="PNT62077">
    <property type="protein sequence ID" value="PNT62077"/>
    <property type="gene ID" value="BRADI_5g25151v3"/>
</dbReference>
<reference evidence="3" key="3">
    <citation type="submission" date="2018-08" db="UniProtKB">
        <authorList>
            <consortium name="EnsemblPlants"/>
        </authorList>
    </citation>
    <scope>IDENTIFICATION</scope>
    <source>
        <strain evidence="3">cv. Bd21</strain>
    </source>
</reference>
<accession>A0A2K2CJ75</accession>
<dbReference type="Proteomes" id="UP000008810">
    <property type="component" value="Chromosome 5"/>
</dbReference>
<reference evidence="2 3" key="1">
    <citation type="journal article" date="2010" name="Nature">
        <title>Genome sequencing and analysis of the model grass Brachypodium distachyon.</title>
        <authorList>
            <consortium name="International Brachypodium Initiative"/>
        </authorList>
    </citation>
    <scope>NUCLEOTIDE SEQUENCE [LARGE SCALE GENOMIC DNA]</scope>
    <source>
        <strain evidence="2 3">Bd21</strain>
    </source>
</reference>
<reference evidence="2" key="2">
    <citation type="submission" date="2017-06" db="EMBL/GenBank/DDBJ databases">
        <title>WGS assembly of Brachypodium distachyon.</title>
        <authorList>
            <consortium name="The International Brachypodium Initiative"/>
            <person name="Lucas S."/>
            <person name="Harmon-Smith M."/>
            <person name="Lail K."/>
            <person name="Tice H."/>
            <person name="Grimwood J."/>
            <person name="Bruce D."/>
            <person name="Barry K."/>
            <person name="Shu S."/>
            <person name="Lindquist E."/>
            <person name="Wang M."/>
            <person name="Pitluck S."/>
            <person name="Vogel J.P."/>
            <person name="Garvin D.F."/>
            <person name="Mockler T.C."/>
            <person name="Schmutz J."/>
            <person name="Rokhsar D."/>
            <person name="Bevan M.W."/>
        </authorList>
    </citation>
    <scope>NUCLEOTIDE SEQUENCE</scope>
    <source>
        <strain evidence="2">Bd21</strain>
    </source>
</reference>